<evidence type="ECO:0000256" key="1">
    <source>
        <dbReference type="SAM" id="MobiDB-lite"/>
    </source>
</evidence>
<evidence type="ECO:0000313" key="4">
    <source>
        <dbReference type="Proteomes" id="UP001500542"/>
    </source>
</evidence>
<reference evidence="3 4" key="1">
    <citation type="journal article" date="2019" name="Int. J. Syst. Evol. Microbiol.">
        <title>The Global Catalogue of Microorganisms (GCM) 10K type strain sequencing project: providing services to taxonomists for standard genome sequencing and annotation.</title>
        <authorList>
            <consortium name="The Broad Institute Genomics Platform"/>
            <consortium name="The Broad Institute Genome Sequencing Center for Infectious Disease"/>
            <person name="Wu L."/>
            <person name="Ma J."/>
        </authorList>
    </citation>
    <scope>NUCLEOTIDE SEQUENCE [LARGE SCALE GENOMIC DNA]</scope>
    <source>
        <strain evidence="3 4">JCM 10977</strain>
    </source>
</reference>
<keyword evidence="4" id="KW-1185">Reference proteome</keyword>
<dbReference type="Pfam" id="PF05593">
    <property type="entry name" value="RHS_repeat"/>
    <property type="match status" value="1"/>
</dbReference>
<dbReference type="InterPro" id="IPR022385">
    <property type="entry name" value="Rhs_assc_core"/>
</dbReference>
<comment type="caution">
    <text evidence="3">The sequence shown here is derived from an EMBL/GenBank/DDBJ whole genome shotgun (WGS) entry which is preliminary data.</text>
</comment>
<feature type="compositionally biased region" description="Polar residues" evidence="1">
    <location>
        <begin position="81"/>
        <end position="95"/>
    </location>
</feature>
<name>A0ABN1Q8M5_9ACTN</name>
<keyword evidence="2" id="KW-0732">Signal</keyword>
<evidence type="ECO:0000313" key="3">
    <source>
        <dbReference type="EMBL" id="GAA0939192.1"/>
    </source>
</evidence>
<evidence type="ECO:0008006" key="5">
    <source>
        <dbReference type="Google" id="ProtNLM"/>
    </source>
</evidence>
<feature type="signal peptide" evidence="2">
    <location>
        <begin position="1"/>
        <end position="41"/>
    </location>
</feature>
<dbReference type="NCBIfam" id="NF033679">
    <property type="entry name" value="DNRLRE_dom"/>
    <property type="match status" value="1"/>
</dbReference>
<protein>
    <recommendedName>
        <fullName evidence="5">RHS repeat-associated protein</fullName>
    </recommendedName>
</protein>
<dbReference type="EMBL" id="BAAAHK010000007">
    <property type="protein sequence ID" value="GAA0939192.1"/>
    <property type="molecule type" value="Genomic_DNA"/>
</dbReference>
<sequence length="2173" mass="229589">MKFLVDRSERSRGQKTPRVVAALVSLALLATALEGHQPAEAAPTADPPPPAAKVASRPDVISASVTARAQGSRVEVESMRTETSTTWSNPDGTMTTDAHAVPIRFKTAKGAWQSINLTLQKAADGTVAPRGHEHGLRLGKRNAATGQVFASASSGTGRQVEWLSPWKLPEPTLDGTKATYADVQPGVDLVLDARRSGFENDFIVRQRPATAPVWRIPLRTKGLTPRTAADGSIEFVDAKNVVRSKIPLGYMWDGVTDANGEPANKAVVKVTIEQVSRGKATLVIAPDAKWFLDTSRVFPVTVDPTYVTGTLKSTFDTWLQENEPNDQSNAVDLRVGKNGSAKVARSYMNFATSTFAGKDILSASISLWQYGANTCTPTVVQLRSATPTTPDSRWPTRPVDGAVYGSVSAAKGATGCPGGRISIPMTGLAQAWSTASYPTGGLALTAANEADGTSYKRFYSFAGIADPYVTMTWNRRPGQPSLPAYSSAVAYAAPGGTSALYSPYLNPWAITKASDADGNTVKYVIEFHDSTTVSASSLKATCTSATYASGTTGGCKPSVNLPENTLIYVRAKSNDGRLDSAWSAWSQLRIGATQPQAPIISCPQPYAINSWQDDAPTADVVCTITATGTGYSSPGYIRLTVDGKPVPTNFTGGAAGQIKITPSSDPATAKTTVTLPKDVQGLHRITATAESPAGRLSGAAAYSFGWGGSALASPTADPRITTTGAIKIDASGPPRGAADMPTAKVRWRLSGYAKDGQHDTVGWNVDDTPLTVTDNGTAGVAVTGVWDSNNAKIDANVDSDPSTPAIEPTTLNDRVPVKLDVQVCLTYASSSQCTWSQTPNTTIQRVPHAFGNGFPTAEAGPGQVALWTGEFNTDTTDISVPGYTGDLSISRSHSTYAGTPDPINGVFGPGWVAHFEGSDAGAAGMQVVDSTRADGTIAILDGDGTGWTFESPNGQRRTTATFATGSWVPAGEDSEKDGSTLTVSGTGASTILSLVESDGTVTVWTPAAAPTATTDSLFRPIQVTEAGVASKTTYSYDGSGRVSRILAPPPPGVTCPPTGSLNPGCRALRFVYTTVGDDVRLSQAWLDIYNPDKPGGAGMDSIQVAGYSYDGSGRLAKVTDPRSNLSTEYAYNAANHLTSMRPSGQVPYQLTYVAVDQREKLDSVTRERPAGDPTGGTATLARFVYDIPLSGAGLPDLSAGSVARWNQKATPTNGFAVFGPEHPVAGAPSAADWQYGKLQFTDASGNTTNTAKYGAGDWQYTATDYNGQGNVVRELDERALRLIIDGSLPAGATVDQLASLTVYNADIKNAAGDAVVTPAGTFVTDIYGPSRFAALKDGTVRWIRAHTRTKYDEGAPNAGINPDTNMPYRLPTGETSFAHDPGTGTDLEITSQRLTDYGPPVAGDPTGWTAGRAGRSATDVNLNGTIETATDIVKVTRYDAEGRIIETRQPESSGSDAGTTKTVYYTAAANASFPECGAKPQWAGLGCKTYPAAQPTAGAGTPTPSLPTKTLGGYTYLLSPTTIVESSGAVTRTNIISYLPAGAVNTAKSTVTGLPASSPTTEKQTSYDPNTGLPTVITAKAVDGSTVSTVTTGYDAWGRQITYQPSGEQVTTTSYNAAGSIATISDANGSATYTYDGTDAVGKTEHRGLPTKVEITTAGSTWASGGAYDTAGSLVTQKLPGGVTQVNDVDNAGEPIGLRYTGQVTTVNDDGSTAVDPDGSWLSWSIENDNAGRVVHEWTPDGAAFNELGADAFSADRTYSYDNGRLAQVRDRSATATGIDISDPAAAPCVTRSYGFDRNDNRLIKSTAISGQDGACTTVGASTVSRSYDSADRPTTGANGSGAYAYDLLGRTTTIPASDAPLAGGDIALTYYDNDRAKSITQSGTTTEFTLDALDRRAVETVTGVGAGQTIRHYTDSSDNPTWTSKGASTQRYSALLGSKLGLAINQNAVGTLMLTDPHGDVVSTSTLTTATAVATAIDGWTSYDEYGNRAGTATDTGIIRYGWVGAQNRAESGAGLTLMGARLYNPATGLFTSMDPVIGGSANNYVYPSDPINDSDLDGCTKCKGSRLKVAYTIYEVWRGKWFRLWPLTFVGWWYTYKIFKDVQFQYRLMYAVETKCMYGTLFMRWVTRYQSRRRYSFQTPVFDWWGWTWTFGWGWEYGWGSRRFISDWYRY</sequence>
<dbReference type="RefSeq" id="WP_343968935.1">
    <property type="nucleotide sequence ID" value="NZ_BAAAHK010000007.1"/>
</dbReference>
<accession>A0ABN1Q8M5</accession>
<dbReference type="Gene3D" id="2.180.10.10">
    <property type="entry name" value="RHS repeat-associated core"/>
    <property type="match status" value="2"/>
</dbReference>
<dbReference type="Proteomes" id="UP001500542">
    <property type="component" value="Unassembled WGS sequence"/>
</dbReference>
<proteinExistence type="predicted"/>
<gene>
    <name evidence="3" type="ORF">GCM10009554_28730</name>
</gene>
<feature type="region of interest" description="Disordered" evidence="1">
    <location>
        <begin position="37"/>
        <end position="95"/>
    </location>
</feature>
<feature type="chain" id="PRO_5047240876" description="RHS repeat-associated protein" evidence="2">
    <location>
        <begin position="42"/>
        <end position="2173"/>
    </location>
</feature>
<organism evidence="3 4">
    <name type="scientific">Kribbella koreensis</name>
    <dbReference type="NCBI Taxonomy" id="57909"/>
    <lineage>
        <taxon>Bacteria</taxon>
        <taxon>Bacillati</taxon>
        <taxon>Actinomycetota</taxon>
        <taxon>Actinomycetes</taxon>
        <taxon>Propionibacteriales</taxon>
        <taxon>Kribbellaceae</taxon>
        <taxon>Kribbella</taxon>
    </lineage>
</organism>
<dbReference type="NCBIfam" id="TIGR03696">
    <property type="entry name" value="Rhs_assc_core"/>
    <property type="match status" value="1"/>
</dbReference>
<dbReference type="InterPro" id="IPR031325">
    <property type="entry name" value="RHS_repeat"/>
</dbReference>
<evidence type="ECO:0000256" key="2">
    <source>
        <dbReference type="SAM" id="SignalP"/>
    </source>
</evidence>